<reference evidence="1 2" key="1">
    <citation type="submission" date="2020-10" db="EMBL/GenBank/DDBJ databases">
        <title>Connecting structure to function with the recovery of over 1000 high-quality activated sludge metagenome-assembled genomes encoding full-length rRNA genes using long-read sequencing.</title>
        <authorList>
            <person name="Singleton C.M."/>
            <person name="Petriglieri F."/>
            <person name="Kristensen J.M."/>
            <person name="Kirkegaard R.H."/>
            <person name="Michaelsen T.Y."/>
            <person name="Andersen M.H."/>
            <person name="Karst S.M."/>
            <person name="Dueholm M.S."/>
            <person name="Nielsen P.H."/>
            <person name="Albertsen M."/>
        </authorList>
    </citation>
    <scope>NUCLEOTIDE SEQUENCE [LARGE SCALE GENOMIC DNA]</scope>
    <source>
        <strain evidence="1">Ribe_18-Q3-R11-54_BAT3C.373</strain>
    </source>
</reference>
<gene>
    <name evidence="1" type="ORF">IPO85_05170</name>
</gene>
<dbReference type="EMBL" id="JADKFW010000004">
    <property type="protein sequence ID" value="MBK9716898.1"/>
    <property type="molecule type" value="Genomic_DNA"/>
</dbReference>
<protein>
    <recommendedName>
        <fullName evidence="3">Dockerin domain-containing protein</fullName>
    </recommendedName>
</protein>
<organism evidence="1 2">
    <name type="scientific">Candidatus Defluviibacterium haderslevense</name>
    <dbReference type="NCBI Taxonomy" id="2981993"/>
    <lineage>
        <taxon>Bacteria</taxon>
        <taxon>Pseudomonadati</taxon>
        <taxon>Bacteroidota</taxon>
        <taxon>Saprospiria</taxon>
        <taxon>Saprospirales</taxon>
        <taxon>Saprospiraceae</taxon>
        <taxon>Candidatus Defluviibacterium</taxon>
    </lineage>
</organism>
<dbReference type="Proteomes" id="UP000808349">
    <property type="component" value="Unassembled WGS sequence"/>
</dbReference>
<accession>A0A9D7S729</accession>
<evidence type="ECO:0000313" key="2">
    <source>
        <dbReference type="Proteomes" id="UP000808349"/>
    </source>
</evidence>
<evidence type="ECO:0000313" key="1">
    <source>
        <dbReference type="EMBL" id="MBK9716898.1"/>
    </source>
</evidence>
<dbReference type="AlphaFoldDB" id="A0A9D7S729"/>
<proteinExistence type="predicted"/>
<comment type="caution">
    <text evidence="1">The sequence shown here is derived from an EMBL/GenBank/DDBJ whole genome shotgun (WGS) entry which is preliminary data.</text>
</comment>
<name>A0A9D7S729_9BACT</name>
<sequence length="499" mass="56525">MKFLLNSSGSLKPANAAAEFNSAPPHFVNTKFGYLKFLILFLLLMYNNNSFAQNCDPVSIEGECLFRSCAFGVVNHTFDVLIFQNYSQFYQPCFEEPAPVTMEMGPCLTEIYEGDIDAHLYLPNNIQVTPYTDNDYTDYDNGVTSSDLVAIYKHYSNIEEITDPYKIVSADPSGDQDIDVDDYDEVSDLILYHTLFTRPSWEWYNEYDVEHSGGDFEAHPFNYGIAEQWPGGIIYSNVSYSVISNPLYNYRYFNYQTTKIGDVTASSSNSWVCGMYCIKNPTSTSIRTTKDISTFIPSGSTITLHCVLHADGTIAGLEIPIFIDHNVFNILDISQEGSIPLSYHYHESKNYLSTLWVNRTGEEATISEGEKILKLKLLSLKDISDINKYIHFDNRRQVEAVPMFGEPIETNTSIELESVEIGTFNCKYISANNSLLISSPDECNAEYKIYDATGRLIYSENLRLFAGSHEYYINSLPSKQLSILKLCSQFGDKSFKLIL</sequence>
<evidence type="ECO:0008006" key="3">
    <source>
        <dbReference type="Google" id="ProtNLM"/>
    </source>
</evidence>